<name>R8BFL9_PHAM7</name>
<sequence>MASASDRVYFPSLGACLKGEHTLLSWKLVASALSDASSDRLTSAELVRFLRDPYVQQCFSDPAAVFGKPDAQTKSAFETKTAAINVTPTANEKYDIKAIKDDAQWLSKNAKISEVAALRIVAIEFQSRAQSHLCGPLSTQDVANLKDAVGVNGAQATNFLASINMSNTMDAEAIWAAFEKEEGRRQRLLATYFSERRYFMMSAEYAFAFMVNGSSLQAKSRPDSRVAESRESLSEAILGTKDSSAISSEKLEKVISTYLAQLPGCIDLSEAGIQAAVEDTQLVTDDLELDWLRTTLTETVHTMSLIFQLLDTSELFASAEIVSQWFRLIDKYGFMDRLQSPHERIAELVQPIKSLVCVISMKLLNLNRAIPYLDRDIDLLAKEDTYLASADILKEIHDTIMGAANQNLITASPVIFSWTLILHRMYVSYQERAERRDIAQNRQAQEGFEREIQGQSGPVGRRLSAGSIVSLESQSYDLFLTDSSMQQDVQVVEQLAMEVTAGGRVYDIMADMAQTLGQTPDACFRASVGSRMRLVFLELLKASYPIVGYLPEPVSTLLPVLSGGQQYWDITHDGTADSSQDIITLALRDETFLEFYLLQALNRYPYEFLPFISLCRILLTSQSTNDATEVVLRALLKTPTLTFVLPDGFQGYEDVEGP</sequence>
<evidence type="ECO:0000313" key="3">
    <source>
        <dbReference type="Proteomes" id="UP000014074"/>
    </source>
</evidence>
<dbReference type="GO" id="GO:0044611">
    <property type="term" value="C:nuclear pore inner ring"/>
    <property type="evidence" value="ECO:0007669"/>
    <property type="project" value="TreeGrafter"/>
</dbReference>
<dbReference type="GO" id="GO:0006606">
    <property type="term" value="P:protein import into nucleus"/>
    <property type="evidence" value="ECO:0007669"/>
    <property type="project" value="TreeGrafter"/>
</dbReference>
<dbReference type="eggNOG" id="ENOG502QQFV">
    <property type="taxonomic scope" value="Eukaryota"/>
</dbReference>
<dbReference type="RefSeq" id="XP_007917154.1">
    <property type="nucleotide sequence ID" value="XM_007918963.1"/>
</dbReference>
<evidence type="ECO:0000259" key="1">
    <source>
        <dbReference type="Pfam" id="PF10487"/>
    </source>
</evidence>
<dbReference type="OrthoDB" id="102511at2759"/>
<dbReference type="PANTHER" id="PTHR31431:SF1">
    <property type="entry name" value="NUCLEOPORIN NUP188"/>
    <property type="match status" value="1"/>
</dbReference>
<feature type="domain" description="Nucleoporin Nup188 N-terminal" evidence="1">
    <location>
        <begin position="266"/>
        <end position="435"/>
    </location>
</feature>
<dbReference type="Proteomes" id="UP000014074">
    <property type="component" value="Unassembled WGS sequence"/>
</dbReference>
<dbReference type="PANTHER" id="PTHR31431">
    <property type="entry name" value="NUCLEOPORIN NUP188 HOMOLOG"/>
    <property type="match status" value="1"/>
</dbReference>
<dbReference type="AlphaFoldDB" id="R8BFL9"/>
<dbReference type="GO" id="GO:0006405">
    <property type="term" value="P:RNA export from nucleus"/>
    <property type="evidence" value="ECO:0007669"/>
    <property type="project" value="TreeGrafter"/>
</dbReference>
<proteinExistence type="predicted"/>
<dbReference type="GO" id="GO:0017056">
    <property type="term" value="F:structural constituent of nuclear pore"/>
    <property type="evidence" value="ECO:0007669"/>
    <property type="project" value="InterPro"/>
</dbReference>
<dbReference type="KEGG" id="tmn:UCRPA7_6425"/>
<dbReference type="InterPro" id="IPR018864">
    <property type="entry name" value="Nucleoporin_Nup188_N"/>
</dbReference>
<gene>
    <name evidence="2" type="ORF">UCRPA7_6425</name>
</gene>
<dbReference type="GeneID" id="19327080"/>
<dbReference type="HOGENOM" id="CLU_017398_0_0_1"/>
<dbReference type="EMBL" id="KB933236">
    <property type="protein sequence ID" value="EON98098.1"/>
    <property type="molecule type" value="Genomic_DNA"/>
</dbReference>
<reference evidence="3" key="1">
    <citation type="journal article" date="2013" name="Genome Announc.">
        <title>Draft genome sequence of the ascomycete Phaeoacremonium aleophilum strain UCR-PA7, a causal agent of the esca disease complex in grapevines.</title>
        <authorList>
            <person name="Blanco-Ulate B."/>
            <person name="Rolshausen P."/>
            <person name="Cantu D."/>
        </authorList>
    </citation>
    <scope>NUCLEOTIDE SEQUENCE [LARGE SCALE GENOMIC DNA]</scope>
    <source>
        <strain evidence="3">UCR-PA7</strain>
    </source>
</reference>
<protein>
    <recommendedName>
        <fullName evidence="1">Nucleoporin Nup188 N-terminal domain-containing protein</fullName>
    </recommendedName>
</protein>
<evidence type="ECO:0000313" key="2">
    <source>
        <dbReference type="EMBL" id="EON98098.1"/>
    </source>
</evidence>
<keyword evidence="3" id="KW-1185">Reference proteome</keyword>
<dbReference type="Pfam" id="PF10487">
    <property type="entry name" value="Nup188_N"/>
    <property type="match status" value="1"/>
</dbReference>
<dbReference type="InterPro" id="IPR044840">
    <property type="entry name" value="Nup188"/>
</dbReference>
<organism evidence="2 3">
    <name type="scientific">Phaeoacremonium minimum (strain UCR-PA7)</name>
    <name type="common">Esca disease fungus</name>
    <name type="synonym">Togninia minima</name>
    <dbReference type="NCBI Taxonomy" id="1286976"/>
    <lineage>
        <taxon>Eukaryota</taxon>
        <taxon>Fungi</taxon>
        <taxon>Dikarya</taxon>
        <taxon>Ascomycota</taxon>
        <taxon>Pezizomycotina</taxon>
        <taxon>Sordariomycetes</taxon>
        <taxon>Sordariomycetidae</taxon>
        <taxon>Togniniales</taxon>
        <taxon>Togniniaceae</taxon>
        <taxon>Phaeoacremonium</taxon>
    </lineage>
</organism>
<accession>R8BFL9</accession>